<accession>A0A6P5S9T8</accession>
<feature type="compositionally biased region" description="Pro residues" evidence="6">
    <location>
        <begin position="288"/>
        <end position="300"/>
    </location>
</feature>
<dbReference type="Gene3D" id="4.10.280.10">
    <property type="entry name" value="Helix-loop-helix DNA-binding domain"/>
    <property type="match status" value="1"/>
</dbReference>
<evidence type="ECO:0000256" key="3">
    <source>
        <dbReference type="ARBA" id="ARBA00023125"/>
    </source>
</evidence>
<dbReference type="GO" id="GO:0046983">
    <property type="term" value="F:protein dimerization activity"/>
    <property type="evidence" value="ECO:0007669"/>
    <property type="project" value="InterPro"/>
</dbReference>
<organism evidence="8 9">
    <name type="scientific">Prunus avium</name>
    <name type="common">Cherry</name>
    <name type="synonym">Cerasus avium</name>
    <dbReference type="NCBI Taxonomy" id="42229"/>
    <lineage>
        <taxon>Eukaryota</taxon>
        <taxon>Viridiplantae</taxon>
        <taxon>Streptophyta</taxon>
        <taxon>Embryophyta</taxon>
        <taxon>Tracheophyta</taxon>
        <taxon>Spermatophyta</taxon>
        <taxon>Magnoliopsida</taxon>
        <taxon>eudicotyledons</taxon>
        <taxon>Gunneridae</taxon>
        <taxon>Pentapetalae</taxon>
        <taxon>rosids</taxon>
        <taxon>fabids</taxon>
        <taxon>Rosales</taxon>
        <taxon>Rosaceae</taxon>
        <taxon>Amygdaloideae</taxon>
        <taxon>Amygdaleae</taxon>
        <taxon>Prunus</taxon>
    </lineage>
</organism>
<gene>
    <name evidence="9" type="primary">LOC110754449</name>
</gene>
<evidence type="ECO:0000259" key="7">
    <source>
        <dbReference type="PROSITE" id="PS50888"/>
    </source>
</evidence>
<dbReference type="InterPro" id="IPR036638">
    <property type="entry name" value="HLH_DNA-bd_sf"/>
</dbReference>
<dbReference type="InterPro" id="IPR045239">
    <property type="entry name" value="bHLH95_bHLH"/>
</dbReference>
<dbReference type="KEGG" id="pavi:110754449"/>
<dbReference type="PANTHER" id="PTHR45914">
    <property type="entry name" value="TRANSCRIPTION FACTOR HEC3-RELATED"/>
    <property type="match status" value="1"/>
</dbReference>
<evidence type="ECO:0000256" key="5">
    <source>
        <dbReference type="ARBA" id="ARBA00023242"/>
    </source>
</evidence>
<evidence type="ECO:0000313" key="8">
    <source>
        <dbReference type="Proteomes" id="UP000515124"/>
    </source>
</evidence>
<dbReference type="SUPFAM" id="SSF47459">
    <property type="entry name" value="HLH, helix-loop-helix DNA-binding domain"/>
    <property type="match status" value="1"/>
</dbReference>
<evidence type="ECO:0000256" key="4">
    <source>
        <dbReference type="ARBA" id="ARBA00023163"/>
    </source>
</evidence>
<reference evidence="9" key="1">
    <citation type="submission" date="2025-08" db="UniProtKB">
        <authorList>
            <consortium name="RefSeq"/>
        </authorList>
    </citation>
    <scope>IDENTIFICATION</scope>
</reference>
<keyword evidence="5" id="KW-0539">Nucleus</keyword>
<dbReference type="AlphaFoldDB" id="A0A6P5S9T8"/>
<dbReference type="CDD" id="cd11393">
    <property type="entry name" value="bHLH_AtbHLH_like"/>
    <property type="match status" value="1"/>
</dbReference>
<feature type="domain" description="BHLH" evidence="7">
    <location>
        <begin position="298"/>
        <end position="347"/>
    </location>
</feature>
<evidence type="ECO:0000256" key="6">
    <source>
        <dbReference type="SAM" id="MobiDB-lite"/>
    </source>
</evidence>
<evidence type="ECO:0000313" key="9">
    <source>
        <dbReference type="RefSeq" id="XP_021811207.1"/>
    </source>
</evidence>
<dbReference type="SMART" id="SM00353">
    <property type="entry name" value="HLH"/>
    <property type="match status" value="1"/>
</dbReference>
<evidence type="ECO:0000256" key="1">
    <source>
        <dbReference type="ARBA" id="ARBA00004123"/>
    </source>
</evidence>
<dbReference type="GO" id="GO:0003677">
    <property type="term" value="F:DNA binding"/>
    <property type="evidence" value="ECO:0007669"/>
    <property type="project" value="UniProtKB-KW"/>
</dbReference>
<dbReference type="PANTHER" id="PTHR45914:SF24">
    <property type="entry name" value="BHLH DOMAIN-CONTAINING PROTEIN"/>
    <property type="match status" value="1"/>
</dbReference>
<protein>
    <submittedName>
        <fullName evidence="9">Transcription factor bHLH110</fullName>
    </submittedName>
</protein>
<comment type="subcellular location">
    <subcellularLocation>
        <location evidence="1">Nucleus</location>
    </subcellularLocation>
</comment>
<dbReference type="PROSITE" id="PS50888">
    <property type="entry name" value="BHLH"/>
    <property type="match status" value="1"/>
</dbReference>
<dbReference type="InterPro" id="IPR011598">
    <property type="entry name" value="bHLH_dom"/>
</dbReference>
<dbReference type="Proteomes" id="UP000515124">
    <property type="component" value="Unplaced"/>
</dbReference>
<dbReference type="Gramene" id="Pav_sc0000405.1_g420.1.mk:mrna">
    <property type="protein sequence ID" value="Pav_sc0000405.1_g420.1.mk:CDS:1"/>
    <property type="gene ID" value="Pav_sc0000405.1_g420.1.mk"/>
</dbReference>
<keyword evidence="4" id="KW-0804">Transcription</keyword>
<evidence type="ECO:0000256" key="2">
    <source>
        <dbReference type="ARBA" id="ARBA00023015"/>
    </source>
</evidence>
<keyword evidence="2" id="KW-0805">Transcription regulation</keyword>
<dbReference type="GO" id="GO:0003700">
    <property type="term" value="F:DNA-binding transcription factor activity"/>
    <property type="evidence" value="ECO:0007669"/>
    <property type="project" value="InterPro"/>
</dbReference>
<dbReference type="InterPro" id="IPR045843">
    <property type="entry name" value="IND-like"/>
</dbReference>
<dbReference type="GO" id="GO:0005634">
    <property type="term" value="C:nucleus"/>
    <property type="evidence" value="ECO:0007669"/>
    <property type="project" value="UniProtKB-SubCell"/>
</dbReference>
<dbReference type="GeneID" id="110754449"/>
<name>A0A6P5S9T8_PRUAV</name>
<keyword evidence="8" id="KW-1185">Reference proteome</keyword>
<dbReference type="RefSeq" id="XP_021811207.1">
    <property type="nucleotide sequence ID" value="XM_021955515.1"/>
</dbReference>
<sequence length="455" mass="50741">MEDSELVMLMRSLLAKAQEEINTTNTWEAEAEEEEEEEEVPTFTAMLSSAGVSLHSFLSTTAAHDDPLDPNAMSSSSSLMPLPFSEFAQDTLITTTPIHSPTTTFNFRTAAEVDYIQTQMQSPILRLPKHEPISNYEDYFPIPSPSNTNVSTSPPFHHLHQQQYQFYNHPPDLNLEFTMHSASSATSSPIHHPSPYDSMNDCSSIFHHLPDLLPLDPFNSPYSSSSSSSSYKRPRLLDPPHFQNLHLSTPLPLFPPNNNTHNALLPTSSSSPYKFPAKPRTRKRGTPSPSPSPSPFPSPSPHTNSLARGRRQKLSDKTRCLEKLLPLDRKMDTATVFQEAYKYVKFLQAQVTALQAMPVVTPNTSAAASATGFDDDHLSPMSSRTTGGLERLSRNQLLQVLLNSPVAQTVMYSQGCCVFSVEQLAKLNRSRSSRALNLLRHYYPHLFFDSHSPTN</sequence>
<proteinExistence type="predicted"/>
<feature type="region of interest" description="Disordered" evidence="6">
    <location>
        <begin position="248"/>
        <end position="317"/>
    </location>
</feature>
<keyword evidence="3" id="KW-0238">DNA-binding</keyword>